<dbReference type="Gene3D" id="1.10.10.10">
    <property type="entry name" value="Winged helix-like DNA-binding domain superfamily/Winged helix DNA-binding domain"/>
    <property type="match status" value="1"/>
</dbReference>
<dbReference type="PANTHER" id="PTHR33164">
    <property type="entry name" value="TRANSCRIPTIONAL REGULATOR, MARR FAMILY"/>
    <property type="match status" value="1"/>
</dbReference>
<dbReference type="Proteomes" id="UP000053405">
    <property type="component" value="Unassembled WGS sequence"/>
</dbReference>
<reference evidence="2 3" key="1">
    <citation type="submission" date="2012-12" db="EMBL/GenBank/DDBJ databases">
        <title>Whole genome shotgun sequence of Gordonia hirsuta NBRC 16056.</title>
        <authorList>
            <person name="Isaki-Nakamura S."/>
            <person name="Hosoyama A."/>
            <person name="Tsuchikane K."/>
            <person name="Katsumata H."/>
            <person name="Baba S."/>
            <person name="Yamazaki S."/>
            <person name="Fujita N."/>
        </authorList>
    </citation>
    <scope>NUCLEOTIDE SEQUENCE [LARGE SCALE GENOMIC DNA]</scope>
    <source>
        <strain evidence="2 3">NBRC 16056</strain>
    </source>
</reference>
<sequence length="163" mass="18367">MAEVGNQAAQDVKRLSPEQLDRWQRFQSSGWDFLHGMRSYTDSASELTHSEWRLLGFLENSTGLRISDLSTATRIGMSTVSRQVNKLIQAGYARVDGGSRGDARQKWVKITDAGREVLDTVAAARDRGVLDLVFEVLSDDEFLQLMEMYERLGIRARLLLDGD</sequence>
<dbReference type="GO" id="GO:0006950">
    <property type="term" value="P:response to stress"/>
    <property type="evidence" value="ECO:0007669"/>
    <property type="project" value="TreeGrafter"/>
</dbReference>
<organism evidence="2 3">
    <name type="scientific">Gordonia hirsuta DSM 44140 = NBRC 16056</name>
    <dbReference type="NCBI Taxonomy" id="1121927"/>
    <lineage>
        <taxon>Bacteria</taxon>
        <taxon>Bacillati</taxon>
        <taxon>Actinomycetota</taxon>
        <taxon>Actinomycetes</taxon>
        <taxon>Mycobacteriales</taxon>
        <taxon>Gordoniaceae</taxon>
        <taxon>Gordonia</taxon>
    </lineage>
</organism>
<evidence type="ECO:0000259" key="1">
    <source>
        <dbReference type="PROSITE" id="PS50995"/>
    </source>
</evidence>
<dbReference type="EMBL" id="BANT01000055">
    <property type="protein sequence ID" value="GAC58853.1"/>
    <property type="molecule type" value="Genomic_DNA"/>
</dbReference>
<keyword evidence="3" id="KW-1185">Reference proteome</keyword>
<dbReference type="InterPro" id="IPR036390">
    <property type="entry name" value="WH_DNA-bd_sf"/>
</dbReference>
<accession>L7LFL0</accession>
<dbReference type="STRING" id="1121927.GOHSU_55_00080"/>
<dbReference type="Pfam" id="PF12802">
    <property type="entry name" value="MarR_2"/>
    <property type="match status" value="1"/>
</dbReference>
<dbReference type="PROSITE" id="PS50995">
    <property type="entry name" value="HTH_MARR_2"/>
    <property type="match status" value="1"/>
</dbReference>
<protein>
    <submittedName>
        <fullName evidence="2">Putative MarR family transcriptional regulator</fullName>
    </submittedName>
</protein>
<proteinExistence type="predicted"/>
<comment type="caution">
    <text evidence="2">The sequence shown here is derived from an EMBL/GenBank/DDBJ whole genome shotgun (WGS) entry which is preliminary data.</text>
</comment>
<dbReference type="PANTHER" id="PTHR33164:SF99">
    <property type="entry name" value="MARR FAMILY REGULATORY PROTEIN"/>
    <property type="match status" value="1"/>
</dbReference>
<evidence type="ECO:0000313" key="2">
    <source>
        <dbReference type="EMBL" id="GAC58853.1"/>
    </source>
</evidence>
<evidence type="ECO:0000313" key="3">
    <source>
        <dbReference type="Proteomes" id="UP000053405"/>
    </source>
</evidence>
<feature type="domain" description="HTH marR-type" evidence="1">
    <location>
        <begin position="1"/>
        <end position="154"/>
    </location>
</feature>
<dbReference type="SMART" id="SM00347">
    <property type="entry name" value="HTH_MARR"/>
    <property type="match status" value="1"/>
</dbReference>
<gene>
    <name evidence="2" type="ORF">GOHSU_55_00080</name>
</gene>
<dbReference type="InterPro" id="IPR036388">
    <property type="entry name" value="WH-like_DNA-bd_sf"/>
</dbReference>
<dbReference type="InterPro" id="IPR000835">
    <property type="entry name" value="HTH_MarR-typ"/>
</dbReference>
<dbReference type="AlphaFoldDB" id="L7LFL0"/>
<name>L7LFL0_9ACTN</name>
<dbReference type="GO" id="GO:0003700">
    <property type="term" value="F:DNA-binding transcription factor activity"/>
    <property type="evidence" value="ECO:0007669"/>
    <property type="project" value="InterPro"/>
</dbReference>
<dbReference type="InterPro" id="IPR039422">
    <property type="entry name" value="MarR/SlyA-like"/>
</dbReference>
<dbReference type="SUPFAM" id="SSF46785">
    <property type="entry name" value="Winged helix' DNA-binding domain"/>
    <property type="match status" value="1"/>
</dbReference>